<dbReference type="EMBL" id="JAOAOG010000140">
    <property type="protein sequence ID" value="KAJ6245942.1"/>
    <property type="molecule type" value="Genomic_DNA"/>
</dbReference>
<protein>
    <submittedName>
        <fullName evidence="2">Uncharacterized protein</fullName>
    </submittedName>
</protein>
<dbReference type="EMBL" id="JANTQA010000012">
    <property type="protein sequence ID" value="KAJ3449386.1"/>
    <property type="molecule type" value="Genomic_DNA"/>
</dbReference>
<evidence type="ECO:0000313" key="4">
    <source>
        <dbReference type="Proteomes" id="UP001146793"/>
    </source>
</evidence>
<keyword evidence="5" id="KW-1185">Reference proteome</keyword>
<proteinExistence type="predicted"/>
<evidence type="ECO:0000313" key="3">
    <source>
        <dbReference type="EMBL" id="KAJ6245942.1"/>
    </source>
</evidence>
<gene>
    <name evidence="2" type="ORF">M0812_05533</name>
    <name evidence="3" type="ORF">M0813_19702</name>
</gene>
<dbReference type="AlphaFoldDB" id="A0AAV8A503"/>
<reference evidence="3" key="1">
    <citation type="submission" date="2022-08" db="EMBL/GenBank/DDBJ databases">
        <title>Novel sulfate-reducing endosymbionts in the free-living metamonad Anaeramoeba.</title>
        <authorList>
            <person name="Jerlstrom-Hultqvist J."/>
            <person name="Cepicka I."/>
            <person name="Gallot-Lavallee L."/>
            <person name="Salas-Leiva D."/>
            <person name="Curtis B.A."/>
            <person name="Zahonova K."/>
            <person name="Pipaliya S."/>
            <person name="Dacks J."/>
            <person name="Roger A.J."/>
        </authorList>
    </citation>
    <scope>NUCLEOTIDE SEQUENCE</scope>
    <source>
        <strain evidence="3">Schooner1</strain>
    </source>
</reference>
<evidence type="ECO:0000313" key="2">
    <source>
        <dbReference type="EMBL" id="KAJ3449386.1"/>
    </source>
</evidence>
<feature type="region of interest" description="Disordered" evidence="1">
    <location>
        <begin position="1"/>
        <end position="36"/>
    </location>
</feature>
<evidence type="ECO:0000313" key="5">
    <source>
        <dbReference type="Proteomes" id="UP001150062"/>
    </source>
</evidence>
<reference evidence="2" key="2">
    <citation type="submission" date="2022-08" db="EMBL/GenBank/DDBJ databases">
        <title>Novel sulphate-reducing endosymbionts in the free-living metamonad Anaeramoeba.</title>
        <authorList>
            <person name="Jerlstrom-Hultqvist J."/>
            <person name="Cepicka I."/>
            <person name="Gallot-Lavallee L."/>
            <person name="Salas-Leiva D."/>
            <person name="Curtis B.A."/>
            <person name="Zahonova K."/>
            <person name="Pipaliya S."/>
            <person name="Dacks J."/>
            <person name="Roger A.J."/>
        </authorList>
    </citation>
    <scope>NUCLEOTIDE SEQUENCE</scope>
    <source>
        <strain evidence="2">Busselton2</strain>
    </source>
</reference>
<name>A0AAV8A503_9EUKA</name>
<accession>A0AAV8A503</accession>
<dbReference type="Proteomes" id="UP001150062">
    <property type="component" value="Unassembled WGS sequence"/>
</dbReference>
<feature type="region of interest" description="Disordered" evidence="1">
    <location>
        <begin position="82"/>
        <end position="110"/>
    </location>
</feature>
<evidence type="ECO:0000256" key="1">
    <source>
        <dbReference type="SAM" id="MobiDB-lite"/>
    </source>
</evidence>
<dbReference type="Proteomes" id="UP001146793">
    <property type="component" value="Unassembled WGS sequence"/>
</dbReference>
<organism evidence="2 4">
    <name type="scientific">Anaeramoeba flamelloides</name>
    <dbReference type="NCBI Taxonomy" id="1746091"/>
    <lineage>
        <taxon>Eukaryota</taxon>
        <taxon>Metamonada</taxon>
        <taxon>Anaeramoebidae</taxon>
        <taxon>Anaeramoeba</taxon>
    </lineage>
</organism>
<comment type="caution">
    <text evidence="2">The sequence shown here is derived from an EMBL/GenBank/DDBJ whole genome shotgun (WGS) entry which is preliminary data.</text>
</comment>
<sequence length="110" mass="12955">MSSRRFKNKSSKQRTRKNNRKTKKNPKKALKKKQKSKIMCDELDRLFDKSTVKKLVASGSKKKEKQRIENLNMSLKKLSEQRVEQQKDDSNLNNVLESMTKTILNKSENK</sequence>
<feature type="compositionally biased region" description="Polar residues" evidence="1">
    <location>
        <begin position="91"/>
        <end position="110"/>
    </location>
</feature>